<comment type="caution">
    <text evidence="2">The sequence shown here is derived from an EMBL/GenBank/DDBJ whole genome shotgun (WGS) entry which is preliminary data.</text>
</comment>
<dbReference type="Pfam" id="PF09643">
    <property type="entry name" value="YopX"/>
    <property type="match status" value="1"/>
</dbReference>
<feature type="domain" description="YopX protein" evidence="1">
    <location>
        <begin position="6"/>
        <end position="141"/>
    </location>
</feature>
<dbReference type="InterPro" id="IPR023385">
    <property type="entry name" value="YopX-like_C"/>
</dbReference>
<dbReference type="Gene3D" id="2.30.30.290">
    <property type="entry name" value="YopX-like domains"/>
    <property type="match status" value="1"/>
</dbReference>
<proteinExistence type="predicted"/>
<dbReference type="InterPro" id="IPR010024">
    <property type="entry name" value="CHP16711"/>
</dbReference>
<gene>
    <name evidence="2" type="ORF">HF849_16255</name>
</gene>
<organism evidence="2 3">
    <name type="scientific">Clostridium beijerinckii</name>
    <name type="common">Clostridium MP</name>
    <dbReference type="NCBI Taxonomy" id="1520"/>
    <lineage>
        <taxon>Bacteria</taxon>
        <taxon>Bacillati</taxon>
        <taxon>Bacillota</taxon>
        <taxon>Clostridia</taxon>
        <taxon>Eubacteriales</taxon>
        <taxon>Clostridiaceae</taxon>
        <taxon>Clostridium</taxon>
    </lineage>
</organism>
<reference evidence="2 3" key="1">
    <citation type="submission" date="2020-04" db="EMBL/GenBank/DDBJ databases">
        <authorList>
            <person name="Hitch T.C.A."/>
            <person name="Wylensek D."/>
            <person name="Clavel T."/>
        </authorList>
    </citation>
    <scope>NUCLEOTIDE SEQUENCE [LARGE SCALE GENOMIC DNA]</scope>
    <source>
        <strain evidence="2 3">WB01_NA02</strain>
    </source>
</reference>
<dbReference type="SUPFAM" id="SSF159006">
    <property type="entry name" value="YopX-like"/>
    <property type="match status" value="1"/>
</dbReference>
<dbReference type="AlphaFoldDB" id="A0A7X9XQ70"/>
<dbReference type="RefSeq" id="WP_168982486.1">
    <property type="nucleotide sequence ID" value="NZ_JABAGD010000031.1"/>
</dbReference>
<name>A0A7X9XQ70_CLOBE</name>
<evidence type="ECO:0000259" key="1">
    <source>
        <dbReference type="Pfam" id="PF09643"/>
    </source>
</evidence>
<dbReference type="Proteomes" id="UP000587880">
    <property type="component" value="Unassembled WGS sequence"/>
</dbReference>
<accession>A0A7X9XQ70</accession>
<dbReference type="NCBIfam" id="TIGR01671">
    <property type="entry name" value="phage_TIGR01671"/>
    <property type="match status" value="1"/>
</dbReference>
<dbReference type="EMBL" id="JABAGD010000031">
    <property type="protein sequence ID" value="NMF06272.1"/>
    <property type="molecule type" value="Genomic_DNA"/>
</dbReference>
<sequence>MSREIKFRVFESLNKNMHYLDFALYKHDEFNQQNNFVLPTDRQCTAKDYTIMNLDAVNIMQYTGLKDKNDKEIYEGDIVKVQYAFTVSDKSYNFKVCYDEDNAGFLLKEITKSCGTIEWFDNLSEHEFEVIGNIYENSELLNQ</sequence>
<dbReference type="InterPro" id="IPR019096">
    <property type="entry name" value="YopX_protein"/>
</dbReference>
<evidence type="ECO:0000313" key="2">
    <source>
        <dbReference type="EMBL" id="NMF06272.1"/>
    </source>
</evidence>
<evidence type="ECO:0000313" key="3">
    <source>
        <dbReference type="Proteomes" id="UP000587880"/>
    </source>
</evidence>
<protein>
    <recommendedName>
        <fullName evidence="1">YopX protein domain-containing protein</fullName>
    </recommendedName>
</protein>